<organism evidence="2 3">
    <name type="scientific">Funneliformis geosporum</name>
    <dbReference type="NCBI Taxonomy" id="1117311"/>
    <lineage>
        <taxon>Eukaryota</taxon>
        <taxon>Fungi</taxon>
        <taxon>Fungi incertae sedis</taxon>
        <taxon>Mucoromycota</taxon>
        <taxon>Glomeromycotina</taxon>
        <taxon>Glomeromycetes</taxon>
        <taxon>Glomerales</taxon>
        <taxon>Glomeraceae</taxon>
        <taxon>Funneliformis</taxon>
    </lineage>
</organism>
<feature type="region of interest" description="Disordered" evidence="1">
    <location>
        <begin position="86"/>
        <end position="124"/>
    </location>
</feature>
<name>A0A9W4SF02_9GLOM</name>
<evidence type="ECO:0000256" key="1">
    <source>
        <dbReference type="SAM" id="MobiDB-lite"/>
    </source>
</evidence>
<keyword evidence="3" id="KW-1185">Reference proteome</keyword>
<evidence type="ECO:0000313" key="2">
    <source>
        <dbReference type="EMBL" id="CAI2164690.1"/>
    </source>
</evidence>
<proteinExistence type="predicted"/>
<dbReference type="AlphaFoldDB" id="A0A9W4SF02"/>
<sequence>MVCQDDNRLNQLSDPHVSVESVLGEKDIYETQRVLHKIELFLKNININNDDVLKWYSDKDIDLLVIHEMGDLHYFLSGGILKPVKKKSVKGNKHENEIYDDDNDEEPENPTCNNDGSDSGGDTH</sequence>
<comment type="caution">
    <text evidence="2">The sequence shown here is derived from an EMBL/GenBank/DDBJ whole genome shotgun (WGS) entry which is preliminary data.</text>
</comment>
<dbReference type="OrthoDB" id="2351763at2759"/>
<protein>
    <submittedName>
        <fullName evidence="2">12968_t:CDS:1</fullName>
    </submittedName>
</protein>
<feature type="compositionally biased region" description="Acidic residues" evidence="1">
    <location>
        <begin position="98"/>
        <end position="108"/>
    </location>
</feature>
<dbReference type="Proteomes" id="UP001153678">
    <property type="component" value="Unassembled WGS sequence"/>
</dbReference>
<accession>A0A9W4SF02</accession>
<gene>
    <name evidence="2" type="ORF">FWILDA_LOCUS1693</name>
</gene>
<dbReference type="EMBL" id="CAMKVN010000171">
    <property type="protein sequence ID" value="CAI2164690.1"/>
    <property type="molecule type" value="Genomic_DNA"/>
</dbReference>
<reference evidence="2" key="1">
    <citation type="submission" date="2022-08" db="EMBL/GenBank/DDBJ databases">
        <authorList>
            <person name="Kallberg Y."/>
            <person name="Tangrot J."/>
            <person name="Rosling A."/>
        </authorList>
    </citation>
    <scope>NUCLEOTIDE SEQUENCE</scope>
    <source>
        <strain evidence="2">Wild A</strain>
    </source>
</reference>
<evidence type="ECO:0000313" key="3">
    <source>
        <dbReference type="Proteomes" id="UP001153678"/>
    </source>
</evidence>